<feature type="coiled-coil region" evidence="1">
    <location>
        <begin position="130"/>
        <end position="174"/>
    </location>
</feature>
<dbReference type="InterPro" id="IPR000551">
    <property type="entry name" value="MerR-type_HTH_dom"/>
</dbReference>
<dbReference type="InterPro" id="IPR009061">
    <property type="entry name" value="DNA-bd_dom_put_sf"/>
</dbReference>
<keyword evidence="1" id="KW-0175">Coiled coil</keyword>
<dbReference type="GO" id="GO:0006355">
    <property type="term" value="P:regulation of DNA-templated transcription"/>
    <property type="evidence" value="ECO:0007669"/>
    <property type="project" value="InterPro"/>
</dbReference>
<comment type="caution">
    <text evidence="3">The sequence shown here is derived from an EMBL/GenBank/DDBJ whole genome shotgun (WGS) entry which is preliminary data.</text>
</comment>
<accession>A0A9W5UZM1</accession>
<dbReference type="Pfam" id="PF13411">
    <property type="entry name" value="MerR_1"/>
    <property type="match status" value="1"/>
</dbReference>
<dbReference type="RefSeq" id="WP_016112033.1">
    <property type="nucleotide sequence ID" value="NZ_KB976193.1"/>
</dbReference>
<proteinExistence type="predicted"/>
<evidence type="ECO:0000259" key="2">
    <source>
        <dbReference type="Pfam" id="PF13411"/>
    </source>
</evidence>
<dbReference type="SUPFAM" id="SSF46955">
    <property type="entry name" value="Putative DNA-binding domain"/>
    <property type="match status" value="1"/>
</dbReference>
<dbReference type="AlphaFoldDB" id="A0A9W5UZM1"/>
<evidence type="ECO:0000256" key="1">
    <source>
        <dbReference type="SAM" id="Coils"/>
    </source>
</evidence>
<dbReference type="Gene3D" id="1.10.1660.10">
    <property type="match status" value="1"/>
</dbReference>
<protein>
    <recommendedName>
        <fullName evidence="2">HTH merR-type domain-containing protein</fullName>
    </recommendedName>
</protein>
<name>A0A9W5UZM1_BACCE</name>
<reference evidence="3 4" key="1">
    <citation type="submission" date="2012-12" db="EMBL/GenBank/DDBJ databases">
        <title>The Genome Sequence of Bacillus cereus VD133.</title>
        <authorList>
            <consortium name="The Broad Institute Genome Sequencing Platform"/>
            <consortium name="The Broad Institute Genome Sequencing Center for Infectious Disease"/>
            <person name="Feldgarden M."/>
            <person name="Van der Auwera G.A."/>
            <person name="Mahillon J."/>
            <person name="Duprez V."/>
            <person name="Timmery S."/>
            <person name="Mattelet C."/>
            <person name="Dierick K."/>
            <person name="Sun M."/>
            <person name="Yu Z."/>
            <person name="Zhu L."/>
            <person name="Hu X."/>
            <person name="Shank E.B."/>
            <person name="Swiecicka I."/>
            <person name="Hansen B.M."/>
            <person name="Andrup L."/>
            <person name="Walker B."/>
            <person name="Young S.K."/>
            <person name="Zeng Q."/>
            <person name="Gargeya S."/>
            <person name="Fitzgerald M."/>
            <person name="Haas B."/>
            <person name="Abouelleil A."/>
            <person name="Alvarado L."/>
            <person name="Arachchi H.M."/>
            <person name="Berlin A.M."/>
            <person name="Chapman S.B."/>
            <person name="Dewar J."/>
            <person name="Goldberg J."/>
            <person name="Griggs A."/>
            <person name="Gujja S."/>
            <person name="Hansen M."/>
            <person name="Howarth C."/>
            <person name="Imamovic A."/>
            <person name="Larimer J."/>
            <person name="McCowan C."/>
            <person name="Murphy C."/>
            <person name="Neiman D."/>
            <person name="Pearson M."/>
            <person name="Priest M."/>
            <person name="Roberts A."/>
            <person name="Saif S."/>
            <person name="Shea T."/>
            <person name="Sisk P."/>
            <person name="Sykes S."/>
            <person name="Wortman J."/>
            <person name="Nusbaum C."/>
            <person name="Birren B."/>
        </authorList>
    </citation>
    <scope>NUCLEOTIDE SEQUENCE [LARGE SCALE GENOMIC DNA]</scope>
    <source>
        <strain evidence="3 4">VD133</strain>
    </source>
</reference>
<feature type="domain" description="HTH merR-type" evidence="2">
    <location>
        <begin position="8"/>
        <end position="70"/>
    </location>
</feature>
<gene>
    <name evidence="3" type="ORF">IIU_06100</name>
</gene>
<evidence type="ECO:0000313" key="3">
    <source>
        <dbReference type="EMBL" id="EOO25648.1"/>
    </source>
</evidence>
<dbReference type="GO" id="GO:0003677">
    <property type="term" value="F:DNA binding"/>
    <property type="evidence" value="ECO:0007669"/>
    <property type="project" value="InterPro"/>
</dbReference>
<organism evidence="3 4">
    <name type="scientific">Bacillus cereus VD133</name>
    <dbReference type="NCBI Taxonomy" id="1053233"/>
    <lineage>
        <taxon>Bacteria</taxon>
        <taxon>Bacillati</taxon>
        <taxon>Bacillota</taxon>
        <taxon>Bacilli</taxon>
        <taxon>Bacillales</taxon>
        <taxon>Bacillaceae</taxon>
        <taxon>Bacillus</taxon>
        <taxon>Bacillus cereus group</taxon>
    </lineage>
</organism>
<evidence type="ECO:0000313" key="4">
    <source>
        <dbReference type="Proteomes" id="UP000014018"/>
    </source>
</evidence>
<dbReference type="Proteomes" id="UP000014018">
    <property type="component" value="Unassembled WGS sequence"/>
</dbReference>
<sequence>MEYGYFAQEVAKQLDINTNTLRRWSIELEKMDYIFERNERNQRIYYEYDINVLKQMKEYLNQNWKLEEAATRSIDDTEEETIKAANIPRKTDHNSEDDEREITLPKRSQNDIAVIQERFLHMFEQQEKIVQQNQNIIQLLLQERSEKEEKDLQIKLLQEKLDKAIELLNEDRQNQHDTSKKTFIQRFFTRN</sequence>
<dbReference type="EMBL" id="AHFB01000135">
    <property type="protein sequence ID" value="EOO25648.1"/>
    <property type="molecule type" value="Genomic_DNA"/>
</dbReference>